<name>W9SUF4_9ROSA</name>
<keyword evidence="3" id="KW-1185">Reference proteome</keyword>
<reference evidence="3" key="1">
    <citation type="submission" date="2013-01" db="EMBL/GenBank/DDBJ databases">
        <title>Draft Genome Sequence of a Mulberry Tree, Morus notabilis C.K. Schneid.</title>
        <authorList>
            <person name="He N."/>
            <person name="Zhao S."/>
        </authorList>
    </citation>
    <scope>NUCLEOTIDE SEQUENCE</scope>
</reference>
<dbReference type="AlphaFoldDB" id="W9SUF4"/>
<feature type="compositionally biased region" description="Basic and acidic residues" evidence="1">
    <location>
        <begin position="47"/>
        <end position="61"/>
    </location>
</feature>
<dbReference type="Proteomes" id="UP000030645">
    <property type="component" value="Unassembled WGS sequence"/>
</dbReference>
<proteinExistence type="predicted"/>
<feature type="compositionally biased region" description="Basic and acidic residues" evidence="1">
    <location>
        <begin position="22"/>
        <end position="40"/>
    </location>
</feature>
<evidence type="ECO:0000313" key="2">
    <source>
        <dbReference type="EMBL" id="EXC27251.1"/>
    </source>
</evidence>
<organism evidence="2 3">
    <name type="scientific">Morus notabilis</name>
    <dbReference type="NCBI Taxonomy" id="981085"/>
    <lineage>
        <taxon>Eukaryota</taxon>
        <taxon>Viridiplantae</taxon>
        <taxon>Streptophyta</taxon>
        <taxon>Embryophyta</taxon>
        <taxon>Tracheophyta</taxon>
        <taxon>Spermatophyta</taxon>
        <taxon>Magnoliopsida</taxon>
        <taxon>eudicotyledons</taxon>
        <taxon>Gunneridae</taxon>
        <taxon>Pentapetalae</taxon>
        <taxon>rosids</taxon>
        <taxon>fabids</taxon>
        <taxon>Rosales</taxon>
        <taxon>Moraceae</taxon>
        <taxon>Moreae</taxon>
        <taxon>Morus</taxon>
    </lineage>
</organism>
<evidence type="ECO:0000313" key="3">
    <source>
        <dbReference type="Proteomes" id="UP000030645"/>
    </source>
</evidence>
<gene>
    <name evidence="2" type="ORF">L484_004828</name>
</gene>
<accession>W9SUF4</accession>
<protein>
    <submittedName>
        <fullName evidence="2">Uncharacterized protein</fullName>
    </submittedName>
</protein>
<sequence length="61" mass="6927">MRGGKSTVEKSTAGIAGPPGDQTDKDKRRANLGRNKEKNGKRTQKHKYMEKYDSEIVIKRH</sequence>
<evidence type="ECO:0000256" key="1">
    <source>
        <dbReference type="SAM" id="MobiDB-lite"/>
    </source>
</evidence>
<dbReference type="EMBL" id="KE346144">
    <property type="protein sequence ID" value="EXC27251.1"/>
    <property type="molecule type" value="Genomic_DNA"/>
</dbReference>
<feature type="region of interest" description="Disordered" evidence="1">
    <location>
        <begin position="1"/>
        <end position="61"/>
    </location>
</feature>